<name>A0ABN3QYT2_9ACTN</name>
<reference evidence="2 3" key="1">
    <citation type="journal article" date="2019" name="Int. J. Syst. Evol. Microbiol.">
        <title>The Global Catalogue of Microorganisms (GCM) 10K type strain sequencing project: providing services to taxonomists for standard genome sequencing and annotation.</title>
        <authorList>
            <consortium name="The Broad Institute Genomics Platform"/>
            <consortium name="The Broad Institute Genome Sequencing Center for Infectious Disease"/>
            <person name="Wu L."/>
            <person name="Ma J."/>
        </authorList>
    </citation>
    <scope>NUCLEOTIDE SEQUENCE [LARGE SCALE GENOMIC DNA]</scope>
    <source>
        <strain evidence="2 3">JCM 16373</strain>
    </source>
</reference>
<proteinExistence type="predicted"/>
<dbReference type="Proteomes" id="UP001501447">
    <property type="component" value="Unassembled WGS sequence"/>
</dbReference>
<dbReference type="EMBL" id="BAAARJ010000033">
    <property type="protein sequence ID" value="GAA2638866.1"/>
    <property type="molecule type" value="Genomic_DNA"/>
</dbReference>
<evidence type="ECO:0000313" key="2">
    <source>
        <dbReference type="EMBL" id="GAA2638866.1"/>
    </source>
</evidence>
<evidence type="ECO:0000313" key="3">
    <source>
        <dbReference type="Proteomes" id="UP001501447"/>
    </source>
</evidence>
<feature type="region of interest" description="Disordered" evidence="1">
    <location>
        <begin position="1"/>
        <end position="45"/>
    </location>
</feature>
<keyword evidence="3" id="KW-1185">Reference proteome</keyword>
<comment type="caution">
    <text evidence="2">The sequence shown here is derived from an EMBL/GenBank/DDBJ whole genome shotgun (WGS) entry which is preliminary data.</text>
</comment>
<accession>A0ABN3QYT2</accession>
<gene>
    <name evidence="2" type="ORF">GCM10009863_64710</name>
</gene>
<dbReference type="RefSeq" id="WP_344570633.1">
    <property type="nucleotide sequence ID" value="NZ_BAAARJ010000033.1"/>
</dbReference>
<organism evidence="2 3">
    <name type="scientific">Streptomyces axinellae</name>
    <dbReference type="NCBI Taxonomy" id="552788"/>
    <lineage>
        <taxon>Bacteria</taxon>
        <taxon>Bacillati</taxon>
        <taxon>Actinomycetota</taxon>
        <taxon>Actinomycetes</taxon>
        <taxon>Kitasatosporales</taxon>
        <taxon>Streptomycetaceae</taxon>
        <taxon>Streptomyces</taxon>
    </lineage>
</organism>
<evidence type="ECO:0000256" key="1">
    <source>
        <dbReference type="SAM" id="MobiDB-lite"/>
    </source>
</evidence>
<sequence>MNDRGCTDLPPVLADTHPGIERLGGDIDEERRIPFEAGEEEDEEP</sequence>
<protein>
    <submittedName>
        <fullName evidence="2">Uncharacterized protein</fullName>
    </submittedName>
</protein>
<feature type="compositionally biased region" description="Basic and acidic residues" evidence="1">
    <location>
        <begin position="18"/>
        <end position="34"/>
    </location>
</feature>